<keyword evidence="2" id="KW-1185">Reference proteome</keyword>
<dbReference type="EMBL" id="BTGU01000046">
    <property type="protein sequence ID" value="GMN53457.1"/>
    <property type="molecule type" value="Genomic_DNA"/>
</dbReference>
<dbReference type="Gene3D" id="2.60.120.330">
    <property type="entry name" value="B-lactam Antibiotic, Isopenicillin N Synthase, Chain"/>
    <property type="match status" value="1"/>
</dbReference>
<organism evidence="1 2">
    <name type="scientific">Ficus carica</name>
    <name type="common">Common fig</name>
    <dbReference type="NCBI Taxonomy" id="3494"/>
    <lineage>
        <taxon>Eukaryota</taxon>
        <taxon>Viridiplantae</taxon>
        <taxon>Streptophyta</taxon>
        <taxon>Embryophyta</taxon>
        <taxon>Tracheophyta</taxon>
        <taxon>Spermatophyta</taxon>
        <taxon>Magnoliopsida</taxon>
        <taxon>eudicotyledons</taxon>
        <taxon>Gunneridae</taxon>
        <taxon>Pentapetalae</taxon>
        <taxon>rosids</taxon>
        <taxon>fabids</taxon>
        <taxon>Rosales</taxon>
        <taxon>Moraceae</taxon>
        <taxon>Ficeae</taxon>
        <taxon>Ficus</taxon>
    </lineage>
</organism>
<accession>A0AA88DFM8</accession>
<evidence type="ECO:0000313" key="1">
    <source>
        <dbReference type="EMBL" id="GMN53457.1"/>
    </source>
</evidence>
<dbReference type="AlphaFoldDB" id="A0AA88DFM8"/>
<dbReference type="InterPro" id="IPR027443">
    <property type="entry name" value="IPNS-like_sf"/>
</dbReference>
<dbReference type="Proteomes" id="UP001187192">
    <property type="component" value="Unassembled WGS sequence"/>
</dbReference>
<dbReference type="SUPFAM" id="SSF51197">
    <property type="entry name" value="Clavaminate synthase-like"/>
    <property type="match status" value="1"/>
</dbReference>
<evidence type="ECO:0000313" key="2">
    <source>
        <dbReference type="Proteomes" id="UP001187192"/>
    </source>
</evidence>
<reference evidence="1" key="1">
    <citation type="submission" date="2023-07" db="EMBL/GenBank/DDBJ databases">
        <title>draft genome sequence of fig (Ficus carica).</title>
        <authorList>
            <person name="Takahashi T."/>
            <person name="Nishimura K."/>
        </authorList>
    </citation>
    <scope>NUCLEOTIDE SEQUENCE</scope>
</reference>
<gene>
    <name evidence="1" type="ORF">TIFTF001_022597</name>
</gene>
<sequence>MEQNYDRARELKAFDDTKAGVKGLVDSGVTKIPRIFHQPLESLTPSSVSVHTNLSIPTIIDLENFGNDSIRREEIVNEVRDAPERWSFKWSIMGFLRAF</sequence>
<proteinExistence type="predicted"/>
<name>A0AA88DFM8_FICCA</name>
<protein>
    <submittedName>
        <fullName evidence="1">Uncharacterized protein</fullName>
    </submittedName>
</protein>
<comment type="caution">
    <text evidence="1">The sequence shown here is derived from an EMBL/GenBank/DDBJ whole genome shotgun (WGS) entry which is preliminary data.</text>
</comment>